<comment type="caution">
    <text evidence="4">The sequence shown here is derived from an EMBL/GenBank/DDBJ whole genome shotgun (WGS) entry which is preliminary data.</text>
</comment>
<sequence>MVALAGGSGAAPTSASAGSTGEEPAESVIAGATRMGTVELHTADLDAMTDFYVGGVGLVPLSEDEPSVALGADVDADAGASAEELIRLVGVDAPTANPADAGLYHTAIRFPDEPALARALLRVGSLYPSAYQGSADHAVSLAFYFADPEGNGVELYVDRPRNEWVWQDGEVQMGSAALDPNAFLEEHLDGETAGIADVGHVHLKVGDLDIAREFYEGVLGFAVTAEADGAIFLSAGGYHHHLAANTWGSAGAGARQTTLGLGSVEVVVPVASDLDALVARLDAAGVGYEHTDSALTVADPWGTRVAFRIEA</sequence>
<evidence type="ECO:0000256" key="2">
    <source>
        <dbReference type="SAM" id="MobiDB-lite"/>
    </source>
</evidence>
<evidence type="ECO:0000313" key="5">
    <source>
        <dbReference type="Proteomes" id="UP001500506"/>
    </source>
</evidence>
<evidence type="ECO:0000256" key="1">
    <source>
        <dbReference type="ARBA" id="ARBA00022723"/>
    </source>
</evidence>
<proteinExistence type="predicted"/>
<dbReference type="EMBL" id="BAAANH010000003">
    <property type="protein sequence ID" value="GAA1756897.1"/>
    <property type="molecule type" value="Genomic_DNA"/>
</dbReference>
<accession>A0ABP4WKQ3</accession>
<feature type="region of interest" description="Disordered" evidence="2">
    <location>
        <begin position="1"/>
        <end position="25"/>
    </location>
</feature>
<dbReference type="SUPFAM" id="SSF54593">
    <property type="entry name" value="Glyoxalase/Bleomycin resistance protein/Dihydroxybiphenyl dioxygenase"/>
    <property type="match status" value="2"/>
</dbReference>
<evidence type="ECO:0000259" key="3">
    <source>
        <dbReference type="PROSITE" id="PS51819"/>
    </source>
</evidence>
<feature type="compositionally biased region" description="Low complexity" evidence="2">
    <location>
        <begin position="10"/>
        <end position="21"/>
    </location>
</feature>
<feature type="domain" description="VOC" evidence="3">
    <location>
        <begin position="197"/>
        <end position="311"/>
    </location>
</feature>
<evidence type="ECO:0000313" key="4">
    <source>
        <dbReference type="EMBL" id="GAA1756897.1"/>
    </source>
</evidence>
<dbReference type="InterPro" id="IPR037523">
    <property type="entry name" value="VOC_core"/>
</dbReference>
<dbReference type="InterPro" id="IPR029068">
    <property type="entry name" value="Glyas_Bleomycin-R_OHBP_Dase"/>
</dbReference>
<keyword evidence="5" id="KW-1185">Reference proteome</keyword>
<dbReference type="PROSITE" id="PS00934">
    <property type="entry name" value="GLYOXALASE_I_1"/>
    <property type="match status" value="1"/>
</dbReference>
<dbReference type="InterPro" id="IPR004360">
    <property type="entry name" value="Glyas_Fos-R_dOase_dom"/>
</dbReference>
<dbReference type="PROSITE" id="PS51819">
    <property type="entry name" value="VOC"/>
    <property type="match status" value="2"/>
</dbReference>
<dbReference type="Proteomes" id="UP001500506">
    <property type="component" value="Unassembled WGS sequence"/>
</dbReference>
<dbReference type="PANTHER" id="PTHR43279">
    <property type="entry name" value="CATECHOL-2,3-DIOXYGENASE"/>
    <property type="match status" value="1"/>
</dbReference>
<dbReference type="Gene3D" id="3.10.180.10">
    <property type="entry name" value="2,3-Dihydroxybiphenyl 1,2-Dioxygenase, domain 1"/>
    <property type="match status" value="2"/>
</dbReference>
<name>A0ABP4WKQ3_9MICO</name>
<gene>
    <name evidence="4" type="ORF">GCM10009747_14300</name>
</gene>
<dbReference type="CDD" id="cd16359">
    <property type="entry name" value="VOC_BsCatE_like_C"/>
    <property type="match status" value="1"/>
</dbReference>
<dbReference type="PANTHER" id="PTHR43279:SF1">
    <property type="entry name" value="CATECHOL-2,3-DIOXYGENASE"/>
    <property type="match status" value="1"/>
</dbReference>
<dbReference type="InterPro" id="IPR018146">
    <property type="entry name" value="Glyoxalase_1_CS"/>
</dbReference>
<keyword evidence="1" id="KW-0479">Metal-binding</keyword>
<organism evidence="4 5">
    <name type="scientific">Agromyces humatus</name>
    <dbReference type="NCBI Taxonomy" id="279573"/>
    <lineage>
        <taxon>Bacteria</taxon>
        <taxon>Bacillati</taxon>
        <taxon>Actinomycetota</taxon>
        <taxon>Actinomycetes</taxon>
        <taxon>Micrococcales</taxon>
        <taxon>Microbacteriaceae</taxon>
        <taxon>Agromyces</taxon>
    </lineage>
</organism>
<reference evidence="5" key="1">
    <citation type="journal article" date="2019" name="Int. J. Syst. Evol. Microbiol.">
        <title>The Global Catalogue of Microorganisms (GCM) 10K type strain sequencing project: providing services to taxonomists for standard genome sequencing and annotation.</title>
        <authorList>
            <consortium name="The Broad Institute Genomics Platform"/>
            <consortium name="The Broad Institute Genome Sequencing Center for Infectious Disease"/>
            <person name="Wu L."/>
            <person name="Ma J."/>
        </authorList>
    </citation>
    <scope>NUCLEOTIDE SEQUENCE [LARGE SCALE GENOMIC DNA]</scope>
    <source>
        <strain evidence="5">JCM 14319</strain>
    </source>
</reference>
<dbReference type="Pfam" id="PF00903">
    <property type="entry name" value="Glyoxalase"/>
    <property type="match status" value="1"/>
</dbReference>
<feature type="domain" description="VOC" evidence="3">
    <location>
        <begin position="34"/>
        <end position="158"/>
    </location>
</feature>
<protein>
    <submittedName>
        <fullName evidence="4">VOC family protein</fullName>
    </submittedName>
</protein>